<reference evidence="2" key="1">
    <citation type="journal article" date="2023" name="Mol. Plant Microbe Interact.">
        <title>Elucidating the Obligate Nature and Biological Capacity of an Invasive Fungal Corn Pathogen.</title>
        <authorList>
            <person name="MacCready J.S."/>
            <person name="Roggenkamp E.M."/>
            <person name="Gdanetz K."/>
            <person name="Chilvers M.I."/>
        </authorList>
    </citation>
    <scope>NUCLEOTIDE SEQUENCE</scope>
    <source>
        <strain evidence="2">PM02</strain>
    </source>
</reference>
<evidence type="ECO:0000313" key="2">
    <source>
        <dbReference type="EMBL" id="KAK2073244.1"/>
    </source>
</evidence>
<gene>
    <name evidence="2" type="ORF">P8C59_007538</name>
</gene>
<name>A0AAD9MDN2_9PEZI</name>
<comment type="caution">
    <text evidence="2">The sequence shown here is derived from an EMBL/GenBank/DDBJ whole genome shotgun (WGS) entry which is preliminary data.</text>
</comment>
<keyword evidence="3" id="KW-1185">Reference proteome</keyword>
<evidence type="ECO:0000313" key="3">
    <source>
        <dbReference type="Proteomes" id="UP001217918"/>
    </source>
</evidence>
<sequence length="316" mass="33954">MSWSAALCFIPRVPPATQAWTNRLGLGLMTALEAVVSGLALLIAYVLLQAADAVTQPSRLFPMAAAAAVNSTVTPGPETRSGRMGPHRVGRSHPSRDHWKGLDFNKTTPYCGAANQPSFFTYSDVDSGGPGVLLRDFDYHNIDQQHYYFFYENQRDNHPWKYTLLTPGTEVFISVCPTFTGRIVRGNPAFNLDGTTLHDLGTWVEVAWDPPPSRRSYGDISLLQGCDGAVLLAATDGTGVVTGFSQDIVDGAPPGALAQKSSGAMALAGTDGNVEAREYEMGILSSLTQAFIVEGDKPVISSANGRWEITFFAGGY</sequence>
<evidence type="ECO:0000256" key="1">
    <source>
        <dbReference type="SAM" id="MobiDB-lite"/>
    </source>
</evidence>
<dbReference type="AlphaFoldDB" id="A0AAD9MDN2"/>
<proteinExistence type="predicted"/>
<dbReference type="Proteomes" id="UP001217918">
    <property type="component" value="Unassembled WGS sequence"/>
</dbReference>
<dbReference type="EMBL" id="JAQQPM010000006">
    <property type="protein sequence ID" value="KAK2073244.1"/>
    <property type="molecule type" value="Genomic_DNA"/>
</dbReference>
<accession>A0AAD9MDN2</accession>
<organism evidence="2 3">
    <name type="scientific">Phyllachora maydis</name>
    <dbReference type="NCBI Taxonomy" id="1825666"/>
    <lineage>
        <taxon>Eukaryota</taxon>
        <taxon>Fungi</taxon>
        <taxon>Dikarya</taxon>
        <taxon>Ascomycota</taxon>
        <taxon>Pezizomycotina</taxon>
        <taxon>Sordariomycetes</taxon>
        <taxon>Sordariomycetidae</taxon>
        <taxon>Phyllachorales</taxon>
        <taxon>Phyllachoraceae</taxon>
        <taxon>Phyllachora</taxon>
    </lineage>
</organism>
<protein>
    <submittedName>
        <fullName evidence="2">Uncharacterized protein</fullName>
    </submittedName>
</protein>
<feature type="region of interest" description="Disordered" evidence="1">
    <location>
        <begin position="72"/>
        <end position="98"/>
    </location>
</feature>